<evidence type="ECO:0000256" key="1">
    <source>
        <dbReference type="ARBA" id="ARBA00023125"/>
    </source>
</evidence>
<dbReference type="PANTHER" id="PTHR46558">
    <property type="entry name" value="TRACRIPTIONAL REGULATORY PROTEIN-RELATED-RELATED"/>
    <property type="match status" value="1"/>
</dbReference>
<dbReference type="InterPro" id="IPR010982">
    <property type="entry name" value="Lambda_DNA-bd_dom_sf"/>
</dbReference>
<comment type="caution">
    <text evidence="3">The sequence shown here is derived from an EMBL/GenBank/DDBJ whole genome shotgun (WGS) entry which is preliminary data.</text>
</comment>
<accession>A0ABT2F2G5</accession>
<reference evidence="3 4" key="1">
    <citation type="journal article" date="2023" name="Int. J. Syst. Evol. Microbiol.">
        <title>Streptococcus sciuri sp. nov., Staphylococcus marylandisciuri sp. nov. and Staphylococcus americanisciuri sp. nov., isolated from faeces of eastern grey squirrel (Sciurus carolinensis).</title>
        <authorList>
            <person name="Volokhov D.V."/>
            <person name="Zagorodnyaya T.A."/>
            <person name="Furtak V.A."/>
            <person name="Nattanmai G."/>
            <person name="Randall L."/>
            <person name="Jose S."/>
            <person name="Gao Y."/>
            <person name="Eisenberg T."/>
            <person name="Delmonte P."/>
            <person name="Blom J."/>
            <person name="Mitchell K.K."/>
        </authorList>
    </citation>
    <scope>NUCLEOTIDE SEQUENCE [LARGE SCALE GENOMIC DNA]</scope>
    <source>
        <strain evidence="3 4">GRT3</strain>
    </source>
</reference>
<dbReference type="SUPFAM" id="SSF47413">
    <property type="entry name" value="lambda repressor-like DNA-binding domains"/>
    <property type="match status" value="1"/>
</dbReference>
<evidence type="ECO:0000313" key="4">
    <source>
        <dbReference type="Proteomes" id="UP001205609"/>
    </source>
</evidence>
<protein>
    <submittedName>
        <fullName evidence="3">Helix-turn-helix domain-containing protein</fullName>
    </submittedName>
</protein>
<dbReference type="CDD" id="cd00093">
    <property type="entry name" value="HTH_XRE"/>
    <property type="match status" value="1"/>
</dbReference>
<dbReference type="RefSeq" id="WP_259199637.1">
    <property type="nucleotide sequence ID" value="NZ_JANUXY010000004.1"/>
</dbReference>
<dbReference type="PROSITE" id="PS50943">
    <property type="entry name" value="HTH_CROC1"/>
    <property type="match status" value="1"/>
</dbReference>
<keyword evidence="4" id="KW-1185">Reference proteome</keyword>
<evidence type="ECO:0000259" key="2">
    <source>
        <dbReference type="PROSITE" id="PS50943"/>
    </source>
</evidence>
<evidence type="ECO:0000313" key="3">
    <source>
        <dbReference type="EMBL" id="MCS4486343.1"/>
    </source>
</evidence>
<keyword evidence="1" id="KW-0238">DNA-binding</keyword>
<feature type="domain" description="HTH cro/C1-type" evidence="2">
    <location>
        <begin position="8"/>
        <end position="68"/>
    </location>
</feature>
<dbReference type="Proteomes" id="UP001205609">
    <property type="component" value="Unassembled WGS sequence"/>
</dbReference>
<dbReference type="SMART" id="SM00530">
    <property type="entry name" value="HTH_XRE"/>
    <property type="match status" value="1"/>
</dbReference>
<gene>
    <name evidence="3" type="ORF">NXS11_05470</name>
</gene>
<dbReference type="Pfam" id="PF01381">
    <property type="entry name" value="HTH_3"/>
    <property type="match status" value="1"/>
</dbReference>
<dbReference type="PANTHER" id="PTHR46558:SF11">
    <property type="entry name" value="HTH-TYPE TRANSCRIPTIONAL REGULATOR XRE"/>
    <property type="match status" value="1"/>
</dbReference>
<dbReference type="EMBL" id="JANUXY010000004">
    <property type="protein sequence ID" value="MCS4486343.1"/>
    <property type="molecule type" value="Genomic_DNA"/>
</dbReference>
<organism evidence="3 4">
    <name type="scientific">Staphylococcus americanisciuri</name>
    <dbReference type="NCBI Taxonomy" id="2973940"/>
    <lineage>
        <taxon>Bacteria</taxon>
        <taxon>Bacillati</taxon>
        <taxon>Bacillota</taxon>
        <taxon>Bacilli</taxon>
        <taxon>Bacillales</taxon>
        <taxon>Staphylococcaceae</taxon>
        <taxon>Staphylococcus</taxon>
    </lineage>
</organism>
<proteinExistence type="predicted"/>
<dbReference type="Gene3D" id="1.10.260.40">
    <property type="entry name" value="lambda repressor-like DNA-binding domains"/>
    <property type="match status" value="1"/>
</dbReference>
<sequence>MSNFSQNLITLRKNKNLSLVELTNQLNSKYEVKFSKASIDRWEKGLTSPSVTHASALAHYFNVTLDELSGISDLSDKEEPQQDTLAAHLDGDYTEEELAKIREYADMVRKSRDR</sequence>
<dbReference type="InterPro" id="IPR001387">
    <property type="entry name" value="Cro/C1-type_HTH"/>
</dbReference>
<name>A0ABT2F2G5_9STAP</name>